<name>M9RJV0_9RHOB</name>
<keyword evidence="3" id="KW-1185">Reference proteome</keyword>
<feature type="domain" description="Tc1-like transposase DDE" evidence="1">
    <location>
        <begin position="4"/>
        <end position="75"/>
    </location>
</feature>
<dbReference type="Proteomes" id="UP000004688">
    <property type="component" value="Chromosome"/>
</dbReference>
<organism evidence="2 3">
    <name type="scientific">Octadecabacter arcticus 238</name>
    <dbReference type="NCBI Taxonomy" id="391616"/>
    <lineage>
        <taxon>Bacteria</taxon>
        <taxon>Pseudomonadati</taxon>
        <taxon>Pseudomonadota</taxon>
        <taxon>Alphaproteobacteria</taxon>
        <taxon>Rhodobacterales</taxon>
        <taxon>Roseobacteraceae</taxon>
        <taxon>Octadecabacter</taxon>
    </lineage>
</organism>
<dbReference type="STRING" id="391616.OA238_c23750"/>
<gene>
    <name evidence="2" type="ORF">OA238_c23750</name>
</gene>
<evidence type="ECO:0000259" key="1">
    <source>
        <dbReference type="Pfam" id="PF13358"/>
    </source>
</evidence>
<dbReference type="AlphaFoldDB" id="M9RJV0"/>
<dbReference type="Pfam" id="PF13358">
    <property type="entry name" value="DDE_3"/>
    <property type="match status" value="1"/>
</dbReference>
<evidence type="ECO:0000313" key="3">
    <source>
        <dbReference type="Proteomes" id="UP000004688"/>
    </source>
</evidence>
<reference evidence="2 3" key="1">
    <citation type="journal article" date="2013" name="PLoS ONE">
        <title>Poles Apart: Arctic and Antarctic Octadecabacter strains Share High Genome Plasticity and a New Type of Xanthorhodopsin.</title>
        <authorList>
            <person name="Vollmers J."/>
            <person name="Voget S."/>
            <person name="Dietrich S."/>
            <person name="Gollnow K."/>
            <person name="Smits M."/>
            <person name="Meyer K."/>
            <person name="Brinkhoff T."/>
            <person name="Simon M."/>
            <person name="Daniel R."/>
        </authorList>
    </citation>
    <scope>NUCLEOTIDE SEQUENCE [LARGE SCALE GENOMIC DNA]</scope>
    <source>
        <strain evidence="2 3">238</strain>
    </source>
</reference>
<proteinExistence type="predicted"/>
<dbReference type="Gene3D" id="3.30.420.10">
    <property type="entry name" value="Ribonuclease H-like superfamily/Ribonuclease H"/>
    <property type="match status" value="1"/>
</dbReference>
<dbReference type="InterPro" id="IPR038717">
    <property type="entry name" value="Tc1-like_DDE_dom"/>
</dbReference>
<dbReference type="InterPro" id="IPR036397">
    <property type="entry name" value="RNaseH_sf"/>
</dbReference>
<sequence>MGLHLDEIAKAVAPGSHALLIVDGAGWHGAKCLQVPDKITLVKLPPYSPELNPMENVWAYLRANKLAITVFDTYDEILDKCAQAWNFFANDPERISSITGREWARVT</sequence>
<dbReference type="eggNOG" id="COG3335">
    <property type="taxonomic scope" value="Bacteria"/>
</dbReference>
<accession>M9RJV0</accession>
<protein>
    <recommendedName>
        <fullName evidence="1">Tc1-like transposase DDE domain-containing protein</fullName>
    </recommendedName>
</protein>
<dbReference type="KEGG" id="oar:OA238_c23750"/>
<dbReference type="GO" id="GO:0003676">
    <property type="term" value="F:nucleic acid binding"/>
    <property type="evidence" value="ECO:0007669"/>
    <property type="project" value="InterPro"/>
</dbReference>
<evidence type="ECO:0000313" key="2">
    <source>
        <dbReference type="EMBL" id="AGI72442.1"/>
    </source>
</evidence>
<dbReference type="HOGENOM" id="CLU_056788_6_1_5"/>
<dbReference type="EMBL" id="CP003742">
    <property type="protein sequence ID" value="AGI72442.1"/>
    <property type="molecule type" value="Genomic_DNA"/>
</dbReference>